<evidence type="ECO:0000313" key="3">
    <source>
        <dbReference type="Proteomes" id="UP000294911"/>
    </source>
</evidence>
<proteinExistence type="predicted"/>
<dbReference type="OrthoDB" id="3382273at2"/>
<dbReference type="SUPFAM" id="SSF50475">
    <property type="entry name" value="FMN-binding split barrel"/>
    <property type="match status" value="1"/>
</dbReference>
<dbReference type="AlphaFoldDB" id="A0A4R2QIX8"/>
<name>A0A4R2QIX8_9PSEU</name>
<sequence length="174" mass="19618">MAQDKYATEAPLATVAEAFTEMANRMVYATLATVDGNGRPRSRMVHSLWQWNGEQLTGWVGSMVTPMKRAHLARNPYVSCNFWDGAEVYDTCVAECRAELLLDEESKRAGWELFKNTPEPLGYDPGAVHPDWQDGPSSPAWGVLRLEPWFLRVFPGEFARTGNGRILQWREPAS</sequence>
<dbReference type="InterPro" id="IPR011576">
    <property type="entry name" value="Pyridox_Oxase_N"/>
</dbReference>
<reference evidence="2 3" key="1">
    <citation type="submission" date="2019-03" db="EMBL/GenBank/DDBJ databases">
        <title>Genomic Encyclopedia of Type Strains, Phase IV (KMG-IV): sequencing the most valuable type-strain genomes for metagenomic binning, comparative biology and taxonomic classification.</title>
        <authorList>
            <person name="Goeker M."/>
        </authorList>
    </citation>
    <scope>NUCLEOTIDE SEQUENCE [LARGE SCALE GENOMIC DNA]</scope>
    <source>
        <strain evidence="2 3">DSM 45765</strain>
    </source>
</reference>
<protein>
    <submittedName>
        <fullName evidence="2">General stress protein 26</fullName>
    </submittedName>
</protein>
<evidence type="ECO:0000313" key="2">
    <source>
        <dbReference type="EMBL" id="TCP49332.1"/>
    </source>
</evidence>
<accession>A0A4R2QIX8</accession>
<gene>
    <name evidence="2" type="ORF">EV191_109154</name>
</gene>
<dbReference type="EMBL" id="SLXQ01000009">
    <property type="protein sequence ID" value="TCP49332.1"/>
    <property type="molecule type" value="Genomic_DNA"/>
</dbReference>
<comment type="caution">
    <text evidence="2">The sequence shown here is derived from an EMBL/GenBank/DDBJ whole genome shotgun (WGS) entry which is preliminary data.</text>
</comment>
<dbReference type="RefSeq" id="WP_132878624.1">
    <property type="nucleotide sequence ID" value="NZ_SLXQ01000009.1"/>
</dbReference>
<feature type="domain" description="Pyridoxamine 5'-phosphate oxidase N-terminal" evidence="1">
    <location>
        <begin position="18"/>
        <end position="114"/>
    </location>
</feature>
<dbReference type="Proteomes" id="UP000294911">
    <property type="component" value="Unassembled WGS sequence"/>
</dbReference>
<evidence type="ECO:0000259" key="1">
    <source>
        <dbReference type="Pfam" id="PF01243"/>
    </source>
</evidence>
<dbReference type="Gene3D" id="2.30.110.10">
    <property type="entry name" value="Electron Transport, Fmn-binding Protein, Chain A"/>
    <property type="match status" value="1"/>
</dbReference>
<dbReference type="InterPro" id="IPR012349">
    <property type="entry name" value="Split_barrel_FMN-bd"/>
</dbReference>
<organism evidence="2 3">
    <name type="scientific">Tamaricihabitans halophyticus</name>
    <dbReference type="NCBI Taxonomy" id="1262583"/>
    <lineage>
        <taxon>Bacteria</taxon>
        <taxon>Bacillati</taxon>
        <taxon>Actinomycetota</taxon>
        <taxon>Actinomycetes</taxon>
        <taxon>Pseudonocardiales</taxon>
        <taxon>Pseudonocardiaceae</taxon>
        <taxon>Tamaricihabitans</taxon>
    </lineage>
</organism>
<keyword evidence="3" id="KW-1185">Reference proteome</keyword>
<dbReference type="Pfam" id="PF01243">
    <property type="entry name" value="PNPOx_N"/>
    <property type="match status" value="1"/>
</dbReference>